<feature type="chain" id="PRO_5007293583" description="Mid2 domain-containing protein" evidence="3">
    <location>
        <begin position="23"/>
        <end position="271"/>
    </location>
</feature>
<feature type="signal peptide" evidence="3">
    <location>
        <begin position="1"/>
        <end position="22"/>
    </location>
</feature>
<feature type="compositionally biased region" description="Polar residues" evidence="1">
    <location>
        <begin position="40"/>
        <end position="50"/>
    </location>
</feature>
<keyword evidence="2" id="KW-1133">Transmembrane helix</keyword>
<feature type="compositionally biased region" description="Polar residues" evidence="1">
    <location>
        <begin position="244"/>
        <end position="271"/>
    </location>
</feature>
<sequence>MVSTRLVRVLMVALSLSATAQAVVIDAAAADVALVNRQDNASSAGTTPTGASPSASQPNTTPTAPPSSNTTPTTTPPTANPTPSSTPVNPPTTSPTTTPGGVSPTAPTSPTTAPTPTTTSTRNTSPPATTSAPQSSMEVPTTIFVVETKTLENGSTTVQSSAIPTKTSVLVPASSSTSDEEAQAKNKNIIIGVCVGVGGAIVLAVAGVLFWRLRNKKRQEVDQDDLQSFGTGYGPPSTAEKTEGTNNTRSPFQSTLESYHAPTQTNTASNF</sequence>
<feature type="domain" description="Mid2" evidence="4">
    <location>
        <begin position="145"/>
        <end position="217"/>
    </location>
</feature>
<evidence type="ECO:0000259" key="4">
    <source>
        <dbReference type="Pfam" id="PF04478"/>
    </source>
</evidence>
<dbReference type="InParanoid" id="A0A136JA20"/>
<feature type="compositionally biased region" description="Low complexity" evidence="1">
    <location>
        <begin position="94"/>
        <end position="136"/>
    </location>
</feature>
<evidence type="ECO:0000256" key="2">
    <source>
        <dbReference type="SAM" id="Phobius"/>
    </source>
</evidence>
<evidence type="ECO:0000256" key="1">
    <source>
        <dbReference type="SAM" id="MobiDB-lite"/>
    </source>
</evidence>
<protein>
    <recommendedName>
        <fullName evidence="4">Mid2 domain-containing protein</fullName>
    </recommendedName>
</protein>
<feature type="region of interest" description="Disordered" evidence="1">
    <location>
        <begin position="220"/>
        <end position="271"/>
    </location>
</feature>
<keyword evidence="3" id="KW-0732">Signal</keyword>
<evidence type="ECO:0000313" key="5">
    <source>
        <dbReference type="EMBL" id="KXJ94017.1"/>
    </source>
</evidence>
<dbReference type="Pfam" id="PF04478">
    <property type="entry name" value="Mid2"/>
    <property type="match status" value="1"/>
</dbReference>
<organism evidence="5 6">
    <name type="scientific">Microdochium bolleyi</name>
    <dbReference type="NCBI Taxonomy" id="196109"/>
    <lineage>
        <taxon>Eukaryota</taxon>
        <taxon>Fungi</taxon>
        <taxon>Dikarya</taxon>
        <taxon>Ascomycota</taxon>
        <taxon>Pezizomycotina</taxon>
        <taxon>Sordariomycetes</taxon>
        <taxon>Xylariomycetidae</taxon>
        <taxon>Xylariales</taxon>
        <taxon>Microdochiaceae</taxon>
        <taxon>Microdochium</taxon>
    </lineage>
</organism>
<dbReference type="AlphaFoldDB" id="A0A136JA20"/>
<dbReference type="InterPro" id="IPR007567">
    <property type="entry name" value="Mid2_dom"/>
</dbReference>
<dbReference type="OrthoDB" id="5425782at2759"/>
<dbReference type="STRING" id="196109.A0A136JA20"/>
<evidence type="ECO:0000313" key="6">
    <source>
        <dbReference type="Proteomes" id="UP000070501"/>
    </source>
</evidence>
<evidence type="ECO:0000256" key="3">
    <source>
        <dbReference type="SAM" id="SignalP"/>
    </source>
</evidence>
<feature type="compositionally biased region" description="Low complexity" evidence="1">
    <location>
        <begin position="51"/>
        <end position="73"/>
    </location>
</feature>
<proteinExistence type="predicted"/>
<reference evidence="6" key="1">
    <citation type="submission" date="2016-02" db="EMBL/GenBank/DDBJ databases">
        <title>Draft genome sequence of Microdochium bolleyi, a fungal endophyte of beachgrass.</title>
        <authorList>
            <consortium name="DOE Joint Genome Institute"/>
            <person name="David A.S."/>
            <person name="May G."/>
            <person name="Haridas S."/>
            <person name="Lim J."/>
            <person name="Wang M."/>
            <person name="Labutti K."/>
            <person name="Lipzen A."/>
            <person name="Barry K."/>
            <person name="Grigoriev I.V."/>
        </authorList>
    </citation>
    <scope>NUCLEOTIDE SEQUENCE [LARGE SCALE GENOMIC DNA]</scope>
    <source>
        <strain evidence="6">J235TASD1</strain>
    </source>
</reference>
<keyword evidence="2" id="KW-0472">Membrane</keyword>
<name>A0A136JA20_9PEZI</name>
<accession>A0A136JA20</accession>
<gene>
    <name evidence="5" type="ORF">Micbo1qcDRAFT_158956</name>
</gene>
<feature type="transmembrane region" description="Helical" evidence="2">
    <location>
        <begin position="189"/>
        <end position="211"/>
    </location>
</feature>
<keyword evidence="2" id="KW-0812">Transmembrane</keyword>
<dbReference type="Proteomes" id="UP000070501">
    <property type="component" value="Unassembled WGS sequence"/>
</dbReference>
<dbReference type="EMBL" id="KQ964247">
    <property type="protein sequence ID" value="KXJ94017.1"/>
    <property type="molecule type" value="Genomic_DNA"/>
</dbReference>
<keyword evidence="6" id="KW-1185">Reference proteome</keyword>
<feature type="region of interest" description="Disordered" evidence="1">
    <location>
        <begin position="40"/>
        <end position="139"/>
    </location>
</feature>